<reference evidence="2" key="1">
    <citation type="submission" date="2013-08" db="EMBL/GenBank/DDBJ databases">
        <title>Gene expansion shapes genome architecture in the human pathogen Lichtheimia corymbifera: an evolutionary genomics analysis in the ancient terrestrial Mucorales (Mucoromycotina).</title>
        <authorList>
            <person name="Schwartze V.U."/>
            <person name="Winter S."/>
            <person name="Shelest E."/>
            <person name="Marcet-Houben M."/>
            <person name="Horn F."/>
            <person name="Wehner S."/>
            <person name="Hoffmann K."/>
            <person name="Riege K."/>
            <person name="Sammeth M."/>
            <person name="Nowrousian M."/>
            <person name="Valiante V."/>
            <person name="Linde J."/>
            <person name="Jacobsen I.D."/>
            <person name="Marz M."/>
            <person name="Brakhage A.A."/>
            <person name="Gabaldon T."/>
            <person name="Bocker S."/>
            <person name="Voigt K."/>
        </authorList>
    </citation>
    <scope>NUCLEOTIDE SEQUENCE [LARGE SCALE GENOMIC DNA]</scope>
    <source>
        <strain evidence="2">FSU 9682</strain>
    </source>
</reference>
<name>A0A068RF57_9FUNG</name>
<organism evidence="2 3">
    <name type="scientific">Lichtheimia corymbifera JMRC:FSU:9682</name>
    <dbReference type="NCBI Taxonomy" id="1263082"/>
    <lineage>
        <taxon>Eukaryota</taxon>
        <taxon>Fungi</taxon>
        <taxon>Fungi incertae sedis</taxon>
        <taxon>Mucoromycota</taxon>
        <taxon>Mucoromycotina</taxon>
        <taxon>Mucoromycetes</taxon>
        <taxon>Mucorales</taxon>
        <taxon>Lichtheimiaceae</taxon>
        <taxon>Lichtheimia</taxon>
    </lineage>
</organism>
<dbReference type="Proteomes" id="UP000027586">
    <property type="component" value="Unassembled WGS sequence"/>
</dbReference>
<accession>A0A068RF57</accession>
<keyword evidence="3" id="KW-1185">Reference proteome</keyword>
<sequence length="310" mass="36018">MSFTLVDDLTHAVAGVAHVEKPYQEGQLHIRKLEVFRQPAEQTCTEAKAKLKMWQTERNGLDRWTLQWFLYWCICEIESEKKRCDKGIEKAQALVDEAQIKLDEENEKIRQAESQNEKYAVDHRSLVKYREELTELLDGLFKEMEKEEGDAVKAAKEQMEAAKARLDQSKEDAEKLDKVRELLDKADKSMIEAIVELRESNDKKSVPEGQVFFPQEAYKAIKEARELYPALPGIPQPVIYDKKPDETGAFYSPMQKYLWDIRHGLSDIRKWCDVEALALMDKEHEAIIELGTKTDAWNMARRDLVKQQQA</sequence>
<evidence type="ECO:0000256" key="1">
    <source>
        <dbReference type="SAM" id="Coils"/>
    </source>
</evidence>
<protein>
    <submittedName>
        <fullName evidence="2">Uncharacterized protein</fullName>
    </submittedName>
</protein>
<gene>
    <name evidence="2" type="ORF">LCOR_00360.1</name>
</gene>
<comment type="caution">
    <text evidence="2">The sequence shown here is derived from an EMBL/GenBank/DDBJ whole genome shotgun (WGS) entry which is preliminary data.</text>
</comment>
<dbReference type="AlphaFoldDB" id="A0A068RF57"/>
<dbReference type="OrthoDB" id="10256309at2759"/>
<proteinExistence type="predicted"/>
<dbReference type="VEuPathDB" id="FungiDB:LCOR_00360.1"/>
<dbReference type="STRING" id="1263082.A0A068RF57"/>
<evidence type="ECO:0000313" key="3">
    <source>
        <dbReference type="Proteomes" id="UP000027586"/>
    </source>
</evidence>
<keyword evidence="1" id="KW-0175">Coiled coil</keyword>
<evidence type="ECO:0000313" key="2">
    <source>
        <dbReference type="EMBL" id="CDH48584.1"/>
    </source>
</evidence>
<feature type="coiled-coil region" evidence="1">
    <location>
        <begin position="88"/>
        <end position="186"/>
    </location>
</feature>
<dbReference type="EMBL" id="CBTN010000001">
    <property type="protein sequence ID" value="CDH48584.1"/>
    <property type="molecule type" value="Genomic_DNA"/>
</dbReference>